<reference evidence="1" key="1">
    <citation type="journal article" date="2023" name="GigaByte">
        <title>Genome assembly of the bearded iris, Iris pallida Lam.</title>
        <authorList>
            <person name="Bruccoleri R.E."/>
            <person name="Oakeley E.J."/>
            <person name="Faust A.M.E."/>
            <person name="Altorfer M."/>
            <person name="Dessus-Babus S."/>
            <person name="Burckhardt D."/>
            <person name="Oertli M."/>
            <person name="Naumann U."/>
            <person name="Petersen F."/>
            <person name="Wong J."/>
        </authorList>
    </citation>
    <scope>NUCLEOTIDE SEQUENCE</scope>
    <source>
        <strain evidence="1">GSM-AAB239-AS_SAM_17_03QT</strain>
    </source>
</reference>
<evidence type="ECO:0000313" key="2">
    <source>
        <dbReference type="Proteomes" id="UP001140949"/>
    </source>
</evidence>
<gene>
    <name evidence="1" type="ORF">M6B38_412700</name>
</gene>
<accession>A0AAX6FM55</accession>
<dbReference type="Proteomes" id="UP001140949">
    <property type="component" value="Unassembled WGS sequence"/>
</dbReference>
<evidence type="ECO:0000313" key="1">
    <source>
        <dbReference type="EMBL" id="KAJ6817497.1"/>
    </source>
</evidence>
<keyword evidence="2" id="KW-1185">Reference proteome</keyword>
<reference evidence="1" key="2">
    <citation type="submission" date="2023-04" db="EMBL/GenBank/DDBJ databases">
        <authorList>
            <person name="Bruccoleri R.E."/>
            <person name="Oakeley E.J."/>
            <person name="Faust A.-M."/>
            <person name="Dessus-Babus S."/>
            <person name="Altorfer M."/>
            <person name="Burckhardt D."/>
            <person name="Oertli M."/>
            <person name="Naumann U."/>
            <person name="Petersen F."/>
            <person name="Wong J."/>
        </authorList>
    </citation>
    <scope>NUCLEOTIDE SEQUENCE</scope>
    <source>
        <strain evidence="1">GSM-AAB239-AS_SAM_17_03QT</strain>
        <tissue evidence="1">Leaf</tissue>
    </source>
</reference>
<dbReference type="AlphaFoldDB" id="A0AAX6FM55"/>
<proteinExistence type="predicted"/>
<organism evidence="1 2">
    <name type="scientific">Iris pallida</name>
    <name type="common">Sweet iris</name>
    <dbReference type="NCBI Taxonomy" id="29817"/>
    <lineage>
        <taxon>Eukaryota</taxon>
        <taxon>Viridiplantae</taxon>
        <taxon>Streptophyta</taxon>
        <taxon>Embryophyta</taxon>
        <taxon>Tracheophyta</taxon>
        <taxon>Spermatophyta</taxon>
        <taxon>Magnoliopsida</taxon>
        <taxon>Liliopsida</taxon>
        <taxon>Asparagales</taxon>
        <taxon>Iridaceae</taxon>
        <taxon>Iridoideae</taxon>
        <taxon>Irideae</taxon>
        <taxon>Iris</taxon>
    </lineage>
</organism>
<comment type="caution">
    <text evidence="1">The sequence shown here is derived from an EMBL/GenBank/DDBJ whole genome shotgun (WGS) entry which is preliminary data.</text>
</comment>
<protein>
    <submittedName>
        <fullName evidence="1">Kelch domain-containing protein 4</fullName>
    </submittedName>
</protein>
<name>A0AAX6FM55_IRIPA</name>
<sequence length="120" mass="13600">MRRAGRRPSRRGRALHLLRCGGGLIVFSPRGSSSSSLGNHCYFGFILDGTEILEESFFDSQRIHEFVQVTSICYIMASWHSIPRNSMDLIFTTGLKFRIDNRVALLANIAKVKRLTFSSF</sequence>
<dbReference type="EMBL" id="JANAVB010027849">
    <property type="protein sequence ID" value="KAJ6817497.1"/>
    <property type="molecule type" value="Genomic_DNA"/>
</dbReference>